<keyword evidence="1" id="KW-0812">Transmembrane</keyword>
<dbReference type="Proteomes" id="UP001501570">
    <property type="component" value="Unassembled WGS sequence"/>
</dbReference>
<sequence length="276" mass="29181">MSTMTAESSAVQFEGRRTGASLGHVIRSEWTKIWSVRSTLWTILSLVVVTVGLSALFAWGASSNLSRMSPADRASLDVTSSALGGLLLGQLAIAVLGALVISGEYSTGGIKATLTAVPTRMRLLFAKWLVFGVVAFIVGEITAFGAFFVSMIFWSHHDMAAHLGDPGVLRAVIGGGLYVLASGMFGFAAGVLIRHSGGSIGAVVGVLFVAPLLTNALPGQWGKDINKYFTANAGQHITDTVHTAGNLSPWAGYLTITIEWLVPLLFGAWLFKRRDA</sequence>
<keyword evidence="1" id="KW-0472">Membrane</keyword>
<proteinExistence type="predicted"/>
<evidence type="ECO:0000313" key="2">
    <source>
        <dbReference type="EMBL" id="GAA5199146.1"/>
    </source>
</evidence>
<name>A0ABP9SMH5_9ACTN</name>
<dbReference type="PANTHER" id="PTHR37305">
    <property type="entry name" value="INTEGRAL MEMBRANE PROTEIN-RELATED"/>
    <property type="match status" value="1"/>
</dbReference>
<reference evidence="3" key="1">
    <citation type="journal article" date="2019" name="Int. J. Syst. Evol. Microbiol.">
        <title>The Global Catalogue of Microorganisms (GCM) 10K type strain sequencing project: providing services to taxonomists for standard genome sequencing and annotation.</title>
        <authorList>
            <consortium name="The Broad Institute Genomics Platform"/>
            <consortium name="The Broad Institute Genome Sequencing Center for Infectious Disease"/>
            <person name="Wu L."/>
            <person name="Ma J."/>
        </authorList>
    </citation>
    <scope>NUCLEOTIDE SEQUENCE [LARGE SCALE GENOMIC DNA]</scope>
    <source>
        <strain evidence="3">JCM 18304</strain>
    </source>
</reference>
<feature type="transmembrane region" description="Helical" evidence="1">
    <location>
        <begin position="40"/>
        <end position="61"/>
    </location>
</feature>
<feature type="transmembrane region" description="Helical" evidence="1">
    <location>
        <begin position="200"/>
        <end position="217"/>
    </location>
</feature>
<comment type="caution">
    <text evidence="2">The sequence shown here is derived from an EMBL/GenBank/DDBJ whole genome shotgun (WGS) entry which is preliminary data.</text>
</comment>
<dbReference type="Pfam" id="PF12679">
    <property type="entry name" value="ABC2_membrane_2"/>
    <property type="match status" value="1"/>
</dbReference>
<feature type="transmembrane region" description="Helical" evidence="1">
    <location>
        <begin position="250"/>
        <end position="271"/>
    </location>
</feature>
<keyword evidence="3" id="KW-1185">Reference proteome</keyword>
<feature type="transmembrane region" description="Helical" evidence="1">
    <location>
        <begin position="128"/>
        <end position="155"/>
    </location>
</feature>
<keyword evidence="1" id="KW-1133">Transmembrane helix</keyword>
<accession>A0ABP9SMH5</accession>
<dbReference type="PANTHER" id="PTHR37305:SF1">
    <property type="entry name" value="MEMBRANE PROTEIN"/>
    <property type="match status" value="1"/>
</dbReference>
<feature type="transmembrane region" description="Helical" evidence="1">
    <location>
        <begin position="167"/>
        <end position="193"/>
    </location>
</feature>
<gene>
    <name evidence="2" type="ORF">GCM10023322_74060</name>
</gene>
<evidence type="ECO:0000313" key="3">
    <source>
        <dbReference type="Proteomes" id="UP001501570"/>
    </source>
</evidence>
<feature type="transmembrane region" description="Helical" evidence="1">
    <location>
        <begin position="81"/>
        <end position="101"/>
    </location>
</feature>
<protein>
    <submittedName>
        <fullName evidence="2">ABC transporter permease subunit</fullName>
    </submittedName>
</protein>
<organism evidence="2 3">
    <name type="scientific">Rugosimonospora acidiphila</name>
    <dbReference type="NCBI Taxonomy" id="556531"/>
    <lineage>
        <taxon>Bacteria</taxon>
        <taxon>Bacillati</taxon>
        <taxon>Actinomycetota</taxon>
        <taxon>Actinomycetes</taxon>
        <taxon>Micromonosporales</taxon>
        <taxon>Micromonosporaceae</taxon>
        <taxon>Rugosimonospora</taxon>
    </lineage>
</organism>
<dbReference type="EMBL" id="BAABJQ010000036">
    <property type="protein sequence ID" value="GAA5199146.1"/>
    <property type="molecule type" value="Genomic_DNA"/>
</dbReference>
<evidence type="ECO:0000256" key="1">
    <source>
        <dbReference type="SAM" id="Phobius"/>
    </source>
</evidence>